<feature type="transmembrane region" description="Helical" evidence="2">
    <location>
        <begin position="6"/>
        <end position="29"/>
    </location>
</feature>
<reference evidence="4" key="1">
    <citation type="journal article" date="2019" name="Int. J. Syst. Evol. Microbiol.">
        <title>The Global Catalogue of Microorganisms (GCM) 10K type strain sequencing project: providing services to taxonomists for standard genome sequencing and annotation.</title>
        <authorList>
            <consortium name="The Broad Institute Genomics Platform"/>
            <consortium name="The Broad Institute Genome Sequencing Center for Infectious Disease"/>
            <person name="Wu L."/>
            <person name="Ma J."/>
        </authorList>
    </citation>
    <scope>NUCLEOTIDE SEQUENCE [LARGE SCALE GENOMIC DNA]</scope>
    <source>
        <strain evidence="4">CGMCC 4.7393</strain>
    </source>
</reference>
<name>A0ABW2DM55_9BACT</name>
<dbReference type="PROSITE" id="PS51257">
    <property type="entry name" value="PROKAR_LIPOPROTEIN"/>
    <property type="match status" value="1"/>
</dbReference>
<accession>A0ABW2DM55</accession>
<evidence type="ECO:0000313" key="3">
    <source>
        <dbReference type="EMBL" id="MFC6998942.1"/>
    </source>
</evidence>
<organism evidence="3 4">
    <name type="scientific">Rufibacter roseus</name>
    <dbReference type="NCBI Taxonomy" id="1567108"/>
    <lineage>
        <taxon>Bacteria</taxon>
        <taxon>Pseudomonadati</taxon>
        <taxon>Bacteroidota</taxon>
        <taxon>Cytophagia</taxon>
        <taxon>Cytophagales</taxon>
        <taxon>Hymenobacteraceae</taxon>
        <taxon>Rufibacter</taxon>
    </lineage>
</organism>
<keyword evidence="4" id="KW-1185">Reference proteome</keyword>
<evidence type="ECO:0000256" key="2">
    <source>
        <dbReference type="SAM" id="Phobius"/>
    </source>
</evidence>
<protein>
    <recommendedName>
        <fullName evidence="5">Membrane protease subunit</fullName>
    </recommendedName>
</protein>
<dbReference type="EMBL" id="JBHSYQ010000008">
    <property type="protein sequence ID" value="MFC6998942.1"/>
    <property type="molecule type" value="Genomic_DNA"/>
</dbReference>
<keyword evidence="1" id="KW-0175">Coiled coil</keyword>
<keyword evidence="2" id="KW-0472">Membrane</keyword>
<evidence type="ECO:0000256" key="1">
    <source>
        <dbReference type="SAM" id="Coils"/>
    </source>
</evidence>
<gene>
    <name evidence="3" type="ORF">ACFQHR_14990</name>
</gene>
<comment type="caution">
    <text evidence="3">The sequence shown here is derived from an EMBL/GenBank/DDBJ whole genome shotgun (WGS) entry which is preliminary data.</text>
</comment>
<keyword evidence="2" id="KW-1133">Transmembrane helix</keyword>
<dbReference type="Proteomes" id="UP001596405">
    <property type="component" value="Unassembled WGS sequence"/>
</dbReference>
<evidence type="ECO:0000313" key="4">
    <source>
        <dbReference type="Proteomes" id="UP001596405"/>
    </source>
</evidence>
<evidence type="ECO:0008006" key="5">
    <source>
        <dbReference type="Google" id="ProtNLM"/>
    </source>
</evidence>
<feature type="coiled-coil region" evidence="1">
    <location>
        <begin position="40"/>
        <end position="67"/>
    </location>
</feature>
<keyword evidence="2" id="KW-0812">Transmembrane</keyword>
<dbReference type="RefSeq" id="WP_066624165.1">
    <property type="nucleotide sequence ID" value="NZ_JBHSYQ010000008.1"/>
</dbReference>
<proteinExistence type="predicted"/>
<sequence length="141" mass="15693">MRSNFSGLFVGSFTAWMLIALIAGVLYGCPQYRVYQQRMEGEAELQRATANRQIKTLEAKAEKESALFKGEAEVIRATKAAEATNIIKSSLSEEYLRYLWIQGLHSGNNDVIYLPTEAGLPILEANRTRNRPGTTVPVPSK</sequence>